<name>A0A0B2SC39_GLYSO</name>
<dbReference type="Proteomes" id="UP000289340">
    <property type="component" value="Chromosome 4"/>
</dbReference>
<evidence type="ECO:0000313" key="3">
    <source>
        <dbReference type="Proteomes" id="UP000289340"/>
    </source>
</evidence>
<dbReference type="EMBL" id="KN643292">
    <property type="protein sequence ID" value="KHN44291.1"/>
    <property type="molecule type" value="Genomic_DNA"/>
</dbReference>
<proteinExistence type="predicted"/>
<reference evidence="2 3" key="2">
    <citation type="submission" date="2018-09" db="EMBL/GenBank/DDBJ databases">
        <title>A high-quality reference genome of wild soybean provides a powerful tool to mine soybean genomes.</title>
        <authorList>
            <person name="Xie M."/>
            <person name="Chung C.Y.L."/>
            <person name="Li M.-W."/>
            <person name="Wong F.-L."/>
            <person name="Chan T.-F."/>
            <person name="Lam H.-M."/>
        </authorList>
    </citation>
    <scope>NUCLEOTIDE SEQUENCE [LARGE SCALE GENOMIC DNA]</scope>
    <source>
        <strain evidence="3">cv. W05</strain>
        <tissue evidence="2">Hypocotyl of etiolated seedlings</tissue>
    </source>
</reference>
<dbReference type="AlphaFoldDB" id="A0A0B2SC39"/>
<gene>
    <name evidence="2" type="ORF">D0Y65_010708</name>
    <name evidence="1" type="ORF">glysoja_024511</name>
</gene>
<accession>A0A0B2SC39</accession>
<sequence>MGMDQGAGMSTKKYETKVKNKKNAFASVIPAPRKSVKRMVFESLVEFFVNLFPCDPRKKRNMILAPYQDLGECS</sequence>
<dbReference type="EMBL" id="QZWG01000004">
    <property type="protein sequence ID" value="RZC18178.1"/>
    <property type="molecule type" value="Genomic_DNA"/>
</dbReference>
<evidence type="ECO:0000313" key="1">
    <source>
        <dbReference type="EMBL" id="KHN44291.1"/>
    </source>
</evidence>
<keyword evidence="3" id="KW-1185">Reference proteome</keyword>
<protein>
    <submittedName>
        <fullName evidence="1">Uncharacterized protein</fullName>
    </submittedName>
</protein>
<organism evidence="1">
    <name type="scientific">Glycine soja</name>
    <name type="common">Wild soybean</name>
    <dbReference type="NCBI Taxonomy" id="3848"/>
    <lineage>
        <taxon>Eukaryota</taxon>
        <taxon>Viridiplantae</taxon>
        <taxon>Streptophyta</taxon>
        <taxon>Embryophyta</taxon>
        <taxon>Tracheophyta</taxon>
        <taxon>Spermatophyta</taxon>
        <taxon>Magnoliopsida</taxon>
        <taxon>eudicotyledons</taxon>
        <taxon>Gunneridae</taxon>
        <taxon>Pentapetalae</taxon>
        <taxon>rosids</taxon>
        <taxon>fabids</taxon>
        <taxon>Fabales</taxon>
        <taxon>Fabaceae</taxon>
        <taxon>Papilionoideae</taxon>
        <taxon>50 kb inversion clade</taxon>
        <taxon>NPAAA clade</taxon>
        <taxon>indigoferoid/millettioid clade</taxon>
        <taxon>Phaseoleae</taxon>
        <taxon>Glycine</taxon>
        <taxon>Glycine subgen. Soja</taxon>
    </lineage>
</organism>
<dbReference type="Proteomes" id="UP000053555">
    <property type="component" value="Unassembled WGS sequence"/>
</dbReference>
<reference evidence="1" key="1">
    <citation type="submission" date="2014-07" db="EMBL/GenBank/DDBJ databases">
        <title>Identification of a novel salt tolerance gene in wild soybean by whole-genome sequencing.</title>
        <authorList>
            <person name="Lam H.-M."/>
            <person name="Qi X."/>
            <person name="Li M.-W."/>
            <person name="Liu X."/>
            <person name="Xie M."/>
            <person name="Ni M."/>
            <person name="Xu X."/>
        </authorList>
    </citation>
    <scope>NUCLEOTIDE SEQUENCE [LARGE SCALE GENOMIC DNA]</scope>
    <source>
        <tissue evidence="1">Root</tissue>
    </source>
</reference>
<evidence type="ECO:0000313" key="2">
    <source>
        <dbReference type="EMBL" id="RZC18178.1"/>
    </source>
</evidence>